<dbReference type="PANTHER" id="PTHR47327">
    <property type="entry name" value="FI18240P1-RELATED"/>
    <property type="match status" value="1"/>
</dbReference>
<keyword evidence="1" id="KW-0732">Signal</keyword>
<evidence type="ECO:0000256" key="1">
    <source>
        <dbReference type="SAM" id="SignalP"/>
    </source>
</evidence>
<dbReference type="STRING" id="195883.A0A482X589"/>
<reference evidence="3 4" key="1">
    <citation type="journal article" date="2017" name="Gigascience">
        <title>Genome sequence of the small brown planthopper, Laodelphax striatellus.</title>
        <authorList>
            <person name="Zhu J."/>
            <person name="Jiang F."/>
            <person name="Wang X."/>
            <person name="Yang P."/>
            <person name="Bao Y."/>
            <person name="Zhao W."/>
            <person name="Wang W."/>
            <person name="Lu H."/>
            <person name="Wang Q."/>
            <person name="Cui N."/>
            <person name="Li J."/>
            <person name="Chen X."/>
            <person name="Luo L."/>
            <person name="Yu J."/>
            <person name="Kang L."/>
            <person name="Cui F."/>
        </authorList>
    </citation>
    <scope>NUCLEOTIDE SEQUENCE [LARGE SCALE GENOMIC DNA]</scope>
    <source>
        <strain evidence="3">Lst14</strain>
    </source>
</reference>
<gene>
    <name evidence="3" type="ORF">LSTR_LSTR013202</name>
</gene>
<evidence type="ECO:0000313" key="3">
    <source>
        <dbReference type="EMBL" id="RZF40947.1"/>
    </source>
</evidence>
<dbReference type="PROSITE" id="PS51034">
    <property type="entry name" value="ZP_2"/>
    <property type="match status" value="1"/>
</dbReference>
<dbReference type="InterPro" id="IPR055355">
    <property type="entry name" value="ZP-C"/>
</dbReference>
<sequence length="397" mass="44688">MQFIRDFSLSVLVIWICAAVLPNVEAKVQFKVKCSEDSMVVELRKTDDLKDIYLENLKHYPDPACHPVIDGSLATFTLSLSDVFQCAVTRLRNQATGVTSYYHKIFVESENQKEIIQVKCIEFPDHQMNHTIVRRNVLPAGFQEPDDLEITTSLTSRAPEPQLGVGVRQGGQLLTGELNVNSGTPLQMEIFLDKSSAPIYGLLVSYMQVTDTKKQEETIIFNGCSVDPYLFENFNTVDGDFLAAKFRAFKFPESTYVQFKGTVNVCLDKCRGVECSNGQIGYGRRKRAVGQMPHDPNKIFEMTITSFIKVNYKGDSLLEKVKLDSGLETSKNMPAAGTLHNDVTQQHLKLDTEEIREDLMYTTLIEEKNASPSPASVSTPIIISTIFIFVLRQFHFN</sequence>
<feature type="chain" id="PRO_5019743273" description="ZP domain-containing protein" evidence="1">
    <location>
        <begin position="27"/>
        <end position="397"/>
    </location>
</feature>
<feature type="domain" description="ZP" evidence="2">
    <location>
        <begin position="33"/>
        <end position="282"/>
    </location>
</feature>
<evidence type="ECO:0000313" key="4">
    <source>
        <dbReference type="Proteomes" id="UP000291343"/>
    </source>
</evidence>
<proteinExistence type="predicted"/>
<comment type="caution">
    <text evidence="3">The sequence shown here is derived from an EMBL/GenBank/DDBJ whole genome shotgun (WGS) entry which is preliminary data.</text>
</comment>
<dbReference type="Pfam" id="PF00100">
    <property type="entry name" value="Zona_pellucida"/>
    <property type="match status" value="1"/>
</dbReference>
<dbReference type="InterPro" id="IPR001507">
    <property type="entry name" value="ZP_dom"/>
</dbReference>
<dbReference type="GO" id="GO:0009653">
    <property type="term" value="P:anatomical structure morphogenesis"/>
    <property type="evidence" value="ECO:0007669"/>
    <property type="project" value="TreeGrafter"/>
</dbReference>
<dbReference type="Proteomes" id="UP000291343">
    <property type="component" value="Unassembled WGS sequence"/>
</dbReference>
<dbReference type="InParanoid" id="A0A482X589"/>
<feature type="signal peptide" evidence="1">
    <location>
        <begin position="1"/>
        <end position="26"/>
    </location>
</feature>
<keyword evidence="4" id="KW-1185">Reference proteome</keyword>
<protein>
    <recommendedName>
        <fullName evidence="2">ZP domain-containing protein</fullName>
    </recommendedName>
</protein>
<dbReference type="OrthoDB" id="6407830at2759"/>
<name>A0A482X589_LAOST</name>
<dbReference type="PANTHER" id="PTHR47327:SF7">
    <property type="entry name" value="GH08941P"/>
    <property type="match status" value="1"/>
</dbReference>
<dbReference type="SMART" id="SM00241">
    <property type="entry name" value="ZP"/>
    <property type="match status" value="1"/>
</dbReference>
<dbReference type="AlphaFoldDB" id="A0A482X589"/>
<dbReference type="InterPro" id="IPR052774">
    <property type="entry name" value="Celegans_DevNeuronal_Protein"/>
</dbReference>
<accession>A0A482X589</accession>
<dbReference type="EMBL" id="QKKF02017416">
    <property type="protein sequence ID" value="RZF40947.1"/>
    <property type="molecule type" value="Genomic_DNA"/>
</dbReference>
<evidence type="ECO:0000259" key="2">
    <source>
        <dbReference type="PROSITE" id="PS51034"/>
    </source>
</evidence>
<organism evidence="3 4">
    <name type="scientific">Laodelphax striatellus</name>
    <name type="common">Small brown planthopper</name>
    <name type="synonym">Delphax striatella</name>
    <dbReference type="NCBI Taxonomy" id="195883"/>
    <lineage>
        <taxon>Eukaryota</taxon>
        <taxon>Metazoa</taxon>
        <taxon>Ecdysozoa</taxon>
        <taxon>Arthropoda</taxon>
        <taxon>Hexapoda</taxon>
        <taxon>Insecta</taxon>
        <taxon>Pterygota</taxon>
        <taxon>Neoptera</taxon>
        <taxon>Paraneoptera</taxon>
        <taxon>Hemiptera</taxon>
        <taxon>Auchenorrhyncha</taxon>
        <taxon>Fulgoroidea</taxon>
        <taxon>Delphacidae</taxon>
        <taxon>Criomorphinae</taxon>
        <taxon>Laodelphax</taxon>
    </lineage>
</organism>
<dbReference type="FunCoup" id="A0A482X589">
    <property type="interactions" value="18"/>
</dbReference>